<dbReference type="EMBL" id="CP101806">
    <property type="protein sequence ID" value="UUD35014.1"/>
    <property type="molecule type" value="Genomic_DNA"/>
</dbReference>
<organism evidence="3 4">
    <name type="scientific">Mycoplasmopsis caviae</name>
    <dbReference type="NCBI Taxonomy" id="55603"/>
    <lineage>
        <taxon>Bacteria</taxon>
        <taxon>Bacillati</taxon>
        <taxon>Mycoplasmatota</taxon>
        <taxon>Mycoplasmoidales</taxon>
        <taxon>Metamycoplasmataceae</taxon>
        <taxon>Mycoplasmopsis</taxon>
    </lineage>
</organism>
<dbReference type="InterPro" id="IPR013653">
    <property type="entry name" value="GCN5-like_dom"/>
</dbReference>
<dbReference type="InterPro" id="IPR000182">
    <property type="entry name" value="GNAT_dom"/>
</dbReference>
<reference evidence="3 4" key="1">
    <citation type="submission" date="2018-12" db="EMBL/GenBank/DDBJ databases">
        <authorList>
            <consortium name="Pathogen Informatics"/>
        </authorList>
    </citation>
    <scope>NUCLEOTIDE SEQUENCE [LARGE SCALE GENOMIC DNA]</scope>
    <source>
        <strain evidence="3 4">NCTC10126</strain>
    </source>
</reference>
<name>A0A3P8K9U9_9BACT</name>
<feature type="domain" description="N-acetyltransferase" evidence="1">
    <location>
        <begin position="125"/>
        <end position="266"/>
    </location>
</feature>
<dbReference type="Proteomes" id="UP001058569">
    <property type="component" value="Chromosome"/>
</dbReference>
<dbReference type="PROSITE" id="PS51186">
    <property type="entry name" value="GNAT"/>
    <property type="match status" value="1"/>
</dbReference>
<dbReference type="AlphaFoldDB" id="A0A3P8K9U9"/>
<dbReference type="Pfam" id="PF08445">
    <property type="entry name" value="FR47"/>
    <property type="match status" value="1"/>
</dbReference>
<evidence type="ECO:0000259" key="1">
    <source>
        <dbReference type="PROSITE" id="PS51186"/>
    </source>
</evidence>
<dbReference type="OrthoDB" id="248489at2"/>
<evidence type="ECO:0000313" key="2">
    <source>
        <dbReference type="EMBL" id="UUD35014.1"/>
    </source>
</evidence>
<evidence type="ECO:0000313" key="3">
    <source>
        <dbReference type="EMBL" id="VDR42159.1"/>
    </source>
</evidence>
<dbReference type="EMBL" id="UZVY01000001">
    <property type="protein sequence ID" value="VDR42159.1"/>
    <property type="molecule type" value="Genomic_DNA"/>
</dbReference>
<dbReference type="Proteomes" id="UP000280036">
    <property type="component" value="Unassembled WGS sequence"/>
</dbReference>
<accession>A0A3P8K9U9</accession>
<keyword evidence="2" id="KW-0012">Acyltransferase</keyword>
<keyword evidence="3" id="KW-0808">Transferase</keyword>
<reference evidence="2" key="2">
    <citation type="submission" date="2022-07" db="EMBL/GenBank/DDBJ databases">
        <title>Complete genome of Mycoplasma caviae type strain G122.</title>
        <authorList>
            <person name="Spergser J."/>
        </authorList>
    </citation>
    <scope>NUCLEOTIDE SEQUENCE</scope>
    <source>
        <strain evidence="2">G122</strain>
    </source>
</reference>
<gene>
    <name evidence="3" type="ORF">NCTC10126_00659</name>
    <name evidence="2" type="ORF">NPA07_04375</name>
</gene>
<proteinExistence type="predicted"/>
<dbReference type="RefSeq" id="WP_126118375.1">
    <property type="nucleotide sequence ID" value="NZ_CP101806.1"/>
</dbReference>
<dbReference type="InterPro" id="IPR016181">
    <property type="entry name" value="Acyl_CoA_acyltransferase"/>
</dbReference>
<evidence type="ECO:0000313" key="5">
    <source>
        <dbReference type="Proteomes" id="UP001058569"/>
    </source>
</evidence>
<evidence type="ECO:0000313" key="4">
    <source>
        <dbReference type="Proteomes" id="UP000280036"/>
    </source>
</evidence>
<dbReference type="GO" id="GO:0016747">
    <property type="term" value="F:acyltransferase activity, transferring groups other than amino-acyl groups"/>
    <property type="evidence" value="ECO:0007669"/>
    <property type="project" value="InterPro"/>
</dbReference>
<dbReference type="Gene3D" id="3.40.630.30">
    <property type="match status" value="1"/>
</dbReference>
<sequence length="266" mass="30799">MILATRNDKDAILKFLNQEPINNLLIIGDIMTYGVRTSFIFTYIIKEQEEIKAVSLIFNKTILIYDPEFKISLDDLKLLIEKHSLVNINLSEKMYRHYEEEFESNKDKYNIHRQTMALLKHRYSGDTSLAKKAIFDDLEAIVRSRFLIDEFEDFRGTFQQELKTYKNALIKKVSTPFIIKDKKGYIASHACIAISTDKASMIGGVYTLKEHRQKGYALQVVGALCNHIISNKRTPILFFDNPAAGKLYYKIGFEDFGKIFTVKINK</sequence>
<protein>
    <submittedName>
        <fullName evidence="2 3">Acetyltransferase</fullName>
        <ecNumber evidence="2">2.3.1.-</ecNumber>
    </submittedName>
</protein>
<dbReference type="EC" id="2.3.1.-" evidence="2"/>
<dbReference type="SUPFAM" id="SSF55729">
    <property type="entry name" value="Acyl-CoA N-acyltransferases (Nat)"/>
    <property type="match status" value="1"/>
</dbReference>
<keyword evidence="5" id="KW-1185">Reference proteome</keyword>